<gene>
    <name evidence="3" type="primary">udk_2</name>
    <name evidence="3" type="ORF">NCTC11978_01284</name>
</gene>
<reference evidence="3 4" key="1">
    <citation type="submission" date="2018-06" db="EMBL/GenBank/DDBJ databases">
        <authorList>
            <consortium name="Pathogen Informatics"/>
            <person name="Doyle S."/>
        </authorList>
    </citation>
    <scope>NUCLEOTIDE SEQUENCE [LARGE SCALE GENOMIC DNA]</scope>
    <source>
        <strain evidence="3 4">NCTC11978</strain>
    </source>
</reference>
<accession>A0A378ISN7</accession>
<proteinExistence type="predicted"/>
<dbReference type="GO" id="GO:0004849">
    <property type="term" value="F:uridine kinase activity"/>
    <property type="evidence" value="ECO:0007669"/>
    <property type="project" value="UniProtKB-EC"/>
</dbReference>
<keyword evidence="3" id="KW-0808">Transferase</keyword>
<feature type="region of interest" description="Disordered" evidence="1">
    <location>
        <begin position="190"/>
        <end position="246"/>
    </location>
</feature>
<protein>
    <submittedName>
        <fullName evidence="3">Uridine kinase</fullName>
        <ecNumber evidence="3">2.7.1.48</ecNumber>
    </submittedName>
</protein>
<organism evidence="3 4">
    <name type="scientific">Legionella feeleii</name>
    <dbReference type="NCBI Taxonomy" id="453"/>
    <lineage>
        <taxon>Bacteria</taxon>
        <taxon>Pseudomonadati</taxon>
        <taxon>Pseudomonadota</taxon>
        <taxon>Gammaproteobacteria</taxon>
        <taxon>Legionellales</taxon>
        <taxon>Legionellaceae</taxon>
        <taxon>Legionella</taxon>
    </lineage>
</organism>
<evidence type="ECO:0000313" key="3">
    <source>
        <dbReference type="EMBL" id="STX38103.1"/>
    </source>
</evidence>
<dbReference type="InterPro" id="IPR006083">
    <property type="entry name" value="PRK/URK"/>
</dbReference>
<feature type="compositionally biased region" description="Polar residues" evidence="1">
    <location>
        <begin position="224"/>
        <end position="246"/>
    </location>
</feature>
<feature type="domain" description="Phosphoribulokinase/uridine kinase" evidence="2">
    <location>
        <begin position="73"/>
        <end position="161"/>
    </location>
</feature>
<dbReference type="SUPFAM" id="SSF52540">
    <property type="entry name" value="P-loop containing nucleoside triphosphate hydrolases"/>
    <property type="match status" value="1"/>
</dbReference>
<dbReference type="InterPro" id="IPR027417">
    <property type="entry name" value="P-loop_NTPase"/>
</dbReference>
<feature type="compositionally biased region" description="Basic and acidic residues" evidence="1">
    <location>
        <begin position="202"/>
        <end position="216"/>
    </location>
</feature>
<evidence type="ECO:0000259" key="2">
    <source>
        <dbReference type="Pfam" id="PF00485"/>
    </source>
</evidence>
<keyword evidence="3" id="KW-0418">Kinase</keyword>
<dbReference type="Gene3D" id="3.40.50.300">
    <property type="entry name" value="P-loop containing nucleotide triphosphate hydrolases"/>
    <property type="match status" value="1"/>
</dbReference>
<dbReference type="AlphaFoldDB" id="A0A378ISN7"/>
<dbReference type="Proteomes" id="UP000254033">
    <property type="component" value="Unassembled WGS sequence"/>
</dbReference>
<dbReference type="EMBL" id="UGNY01000001">
    <property type="protein sequence ID" value="STX38103.1"/>
    <property type="molecule type" value="Genomic_DNA"/>
</dbReference>
<name>A0A378ISN7_9GAMM</name>
<dbReference type="EC" id="2.7.1.48" evidence="3"/>
<evidence type="ECO:0000256" key="1">
    <source>
        <dbReference type="SAM" id="MobiDB-lite"/>
    </source>
</evidence>
<sequence length="246" mass="27458">MRVFAMTGPIGSSIKKFSQQFADKIAEKIEVTIIDESNFLVLTNDDDQKDDEVTKLIPVEYNKNRPIDYARLKEAISSQPGIVIVSGNYLFADESLRALFDVKVFVSADGDTCVANYLKTIKPTATTVEPVLDFFEKDIKVKNDQQINPLEKHTDITIPEGKLDGPGMMVLLTSVDRLYPQLPKEVRGNKSKSFFFTPESGPKTKTESTEKSKIEGAEMISTDGLDSQQTRESQEYNPYSSVPSNV</sequence>
<dbReference type="Pfam" id="PF00485">
    <property type="entry name" value="PRK"/>
    <property type="match status" value="1"/>
</dbReference>
<dbReference type="GO" id="GO:0005524">
    <property type="term" value="F:ATP binding"/>
    <property type="evidence" value="ECO:0007669"/>
    <property type="project" value="InterPro"/>
</dbReference>
<evidence type="ECO:0000313" key="4">
    <source>
        <dbReference type="Proteomes" id="UP000254033"/>
    </source>
</evidence>
<dbReference type="RefSeq" id="WP_115174963.1">
    <property type="nucleotide sequence ID" value="NZ_UGNY01000001.1"/>
</dbReference>